<protein>
    <submittedName>
        <fullName evidence="1">Uncharacterized protein</fullName>
    </submittedName>
</protein>
<evidence type="ECO:0000313" key="2">
    <source>
        <dbReference type="Proteomes" id="UP001434883"/>
    </source>
</evidence>
<reference evidence="1 2" key="1">
    <citation type="submission" date="2021-06" db="EMBL/GenBank/DDBJ databases">
        <authorList>
            <person name="Palmer J.M."/>
        </authorList>
    </citation>
    <scope>NUCLEOTIDE SEQUENCE [LARGE SCALE GENOMIC DNA]</scope>
    <source>
        <strain evidence="1 2">XC_2019</strain>
        <tissue evidence="1">Muscle</tissue>
    </source>
</reference>
<comment type="caution">
    <text evidence="1">The sequence shown here is derived from an EMBL/GenBank/DDBJ whole genome shotgun (WGS) entry which is preliminary data.</text>
</comment>
<gene>
    <name evidence="1" type="ORF">XENOCAPTIV_007298</name>
</gene>
<keyword evidence="2" id="KW-1185">Reference proteome</keyword>
<sequence>MLLTVNSYVIFLLPTPKATLNLLCIPQPPINVQINAEPVGDAELEGHRSKLSQLIETLRHFKTELCFFLQIKKRPIHYCPMAFAAFSVQNIRNSQPKEFRNQCM</sequence>
<dbReference type="Proteomes" id="UP001434883">
    <property type="component" value="Unassembled WGS sequence"/>
</dbReference>
<name>A0ABV0QHV4_9TELE</name>
<evidence type="ECO:0000313" key="1">
    <source>
        <dbReference type="EMBL" id="MEQ2195087.1"/>
    </source>
</evidence>
<dbReference type="EMBL" id="JAHRIN010010228">
    <property type="protein sequence ID" value="MEQ2195087.1"/>
    <property type="molecule type" value="Genomic_DNA"/>
</dbReference>
<proteinExistence type="predicted"/>
<organism evidence="1 2">
    <name type="scientific">Xenoophorus captivus</name>
    <dbReference type="NCBI Taxonomy" id="1517983"/>
    <lineage>
        <taxon>Eukaryota</taxon>
        <taxon>Metazoa</taxon>
        <taxon>Chordata</taxon>
        <taxon>Craniata</taxon>
        <taxon>Vertebrata</taxon>
        <taxon>Euteleostomi</taxon>
        <taxon>Actinopterygii</taxon>
        <taxon>Neopterygii</taxon>
        <taxon>Teleostei</taxon>
        <taxon>Neoteleostei</taxon>
        <taxon>Acanthomorphata</taxon>
        <taxon>Ovalentaria</taxon>
        <taxon>Atherinomorphae</taxon>
        <taxon>Cyprinodontiformes</taxon>
        <taxon>Goodeidae</taxon>
        <taxon>Xenoophorus</taxon>
    </lineage>
</organism>
<accession>A0ABV0QHV4</accession>